<dbReference type="PRINTS" id="PR00114">
    <property type="entry name" value="STPHPHTASE"/>
</dbReference>
<dbReference type="EMBL" id="JADCNL010000009">
    <property type="protein sequence ID" value="KAG0466119.1"/>
    <property type="molecule type" value="Genomic_DNA"/>
</dbReference>
<sequence length="307" mass="34325">MSINSVPQKGWKPPVRRQFFLDCNEIADLCDNAERIFSSEPTVLQIKAPVKIFGDLHGQFGDLMRLFDEYGAPSTAGDIAYIDYLFLGDYVDRGQHSLETITLLLALKVEHPWNVHLIRGNHEAADINALFGFRIECIERMIENLQRPITMEAGSVVLMDLLWSDPTENDSVEGLRPNARGPGLVTFGPDRVMEFCNNNDLQLIVRAHECVMDGFERFAQGHLITLFSATNYCGTANNAGAILVLGRDLVVVPKLIHPLPPAVTSPETSPERHIEDTWMQELNANRPPTPTRGRPQVANERGSLAWI</sequence>
<reference evidence="4 5" key="1">
    <citation type="journal article" date="2020" name="Nat. Food">
        <title>A phased Vanilla planifolia genome enables genetic improvement of flavour and production.</title>
        <authorList>
            <person name="Hasing T."/>
            <person name="Tang H."/>
            <person name="Brym M."/>
            <person name="Khazi F."/>
            <person name="Huang T."/>
            <person name="Chambers A.H."/>
        </authorList>
    </citation>
    <scope>NUCLEOTIDE SEQUENCE [LARGE SCALE GENOMIC DNA]</scope>
    <source>
        <tissue evidence="4">Leaf</tissue>
    </source>
</reference>
<evidence type="ECO:0000256" key="1">
    <source>
        <dbReference type="RuleBase" id="RU004273"/>
    </source>
</evidence>
<dbReference type="InterPro" id="IPR006186">
    <property type="entry name" value="Ser/Thr-sp_prot-phosphatase"/>
</dbReference>
<proteinExistence type="inferred from homology"/>
<evidence type="ECO:0000313" key="4">
    <source>
        <dbReference type="EMBL" id="KAG0466119.1"/>
    </source>
</evidence>
<dbReference type="InterPro" id="IPR029052">
    <property type="entry name" value="Metallo-depent_PP-like"/>
</dbReference>
<dbReference type="SMART" id="SM00156">
    <property type="entry name" value="PP2Ac"/>
    <property type="match status" value="1"/>
</dbReference>
<feature type="region of interest" description="Disordered" evidence="2">
    <location>
        <begin position="283"/>
        <end position="307"/>
    </location>
</feature>
<dbReference type="GO" id="GO:0004722">
    <property type="term" value="F:protein serine/threonine phosphatase activity"/>
    <property type="evidence" value="ECO:0007669"/>
    <property type="project" value="UniProtKB-EC"/>
</dbReference>
<evidence type="ECO:0000256" key="2">
    <source>
        <dbReference type="SAM" id="MobiDB-lite"/>
    </source>
</evidence>
<comment type="similarity">
    <text evidence="1">Belongs to the PPP phosphatase family.</text>
</comment>
<comment type="caution">
    <text evidence="4">The sequence shown here is derived from an EMBL/GenBank/DDBJ whole genome shotgun (WGS) entry which is preliminary data.</text>
</comment>
<evidence type="ECO:0000313" key="5">
    <source>
        <dbReference type="Proteomes" id="UP000636800"/>
    </source>
</evidence>
<dbReference type="EC" id="3.1.3.16" evidence="1"/>
<dbReference type="Gene3D" id="3.60.21.10">
    <property type="match status" value="2"/>
</dbReference>
<gene>
    <name evidence="4" type="ORF">HPP92_017699</name>
</gene>
<accession>A0A835UK43</accession>
<keyword evidence="1" id="KW-0378">Hydrolase</keyword>
<dbReference type="Pfam" id="PF00149">
    <property type="entry name" value="Metallophos"/>
    <property type="match status" value="1"/>
</dbReference>
<dbReference type="PROSITE" id="PS00125">
    <property type="entry name" value="SER_THR_PHOSPHATASE"/>
    <property type="match status" value="1"/>
</dbReference>
<comment type="catalytic activity">
    <reaction evidence="1">
        <text>O-phospho-L-threonyl-[protein] + H2O = L-threonyl-[protein] + phosphate</text>
        <dbReference type="Rhea" id="RHEA:47004"/>
        <dbReference type="Rhea" id="RHEA-COMP:11060"/>
        <dbReference type="Rhea" id="RHEA-COMP:11605"/>
        <dbReference type="ChEBI" id="CHEBI:15377"/>
        <dbReference type="ChEBI" id="CHEBI:30013"/>
        <dbReference type="ChEBI" id="CHEBI:43474"/>
        <dbReference type="ChEBI" id="CHEBI:61977"/>
        <dbReference type="EC" id="3.1.3.16"/>
    </reaction>
</comment>
<dbReference type="PANTHER" id="PTHR46422:SF4">
    <property type="entry name" value="SERINE_THREONINE-PROTEIN PHOSPHATASE BSL3"/>
    <property type="match status" value="1"/>
</dbReference>
<dbReference type="InterPro" id="IPR004843">
    <property type="entry name" value="Calcineurin-like_PHP"/>
</dbReference>
<feature type="domain" description="Serine/threonine specific protein phosphatases" evidence="3">
    <location>
        <begin position="118"/>
        <end position="123"/>
    </location>
</feature>
<name>A0A835UK43_VANPL</name>
<dbReference type="PANTHER" id="PTHR46422">
    <property type="entry name" value="SERINE/THREONINE-PROTEIN PHOSPHATASE BSL3"/>
    <property type="match status" value="1"/>
</dbReference>
<dbReference type="SUPFAM" id="SSF56300">
    <property type="entry name" value="Metallo-dependent phosphatases"/>
    <property type="match status" value="1"/>
</dbReference>
<keyword evidence="5" id="KW-1185">Reference proteome</keyword>
<dbReference type="OrthoDB" id="3518456at2759"/>
<dbReference type="Proteomes" id="UP000636800">
    <property type="component" value="Unassembled WGS sequence"/>
</dbReference>
<evidence type="ECO:0000259" key="3">
    <source>
        <dbReference type="PROSITE" id="PS00125"/>
    </source>
</evidence>
<organism evidence="4 5">
    <name type="scientific">Vanilla planifolia</name>
    <name type="common">Vanilla</name>
    <dbReference type="NCBI Taxonomy" id="51239"/>
    <lineage>
        <taxon>Eukaryota</taxon>
        <taxon>Viridiplantae</taxon>
        <taxon>Streptophyta</taxon>
        <taxon>Embryophyta</taxon>
        <taxon>Tracheophyta</taxon>
        <taxon>Spermatophyta</taxon>
        <taxon>Magnoliopsida</taxon>
        <taxon>Liliopsida</taxon>
        <taxon>Asparagales</taxon>
        <taxon>Orchidaceae</taxon>
        <taxon>Vanilloideae</taxon>
        <taxon>Vanilleae</taxon>
        <taxon>Vanilla</taxon>
    </lineage>
</organism>
<dbReference type="AlphaFoldDB" id="A0A835UK43"/>
<protein>
    <recommendedName>
        <fullName evidence="1">Serine/threonine-protein phosphatase</fullName>
        <ecNumber evidence="1">3.1.3.16</ecNumber>
    </recommendedName>
</protein>